<feature type="domain" description="Vps52 coiled-coil" evidence="6">
    <location>
        <begin position="28"/>
        <end position="192"/>
    </location>
</feature>
<dbReference type="FunCoup" id="A0A0D0DX35">
    <property type="interactions" value="473"/>
</dbReference>
<dbReference type="STRING" id="930991.A0A0D0DX35"/>
<evidence type="ECO:0000256" key="3">
    <source>
        <dbReference type="ARBA" id="ARBA00022448"/>
    </source>
</evidence>
<proteinExistence type="inferred from homology"/>
<dbReference type="AlphaFoldDB" id="A0A0D0DX35"/>
<comment type="subcellular location">
    <subcellularLocation>
        <location evidence="1">Golgi apparatus</location>
        <location evidence="1">trans-Golgi network</location>
    </subcellularLocation>
</comment>
<dbReference type="GO" id="GO:0015031">
    <property type="term" value="P:protein transport"/>
    <property type="evidence" value="ECO:0007669"/>
    <property type="project" value="UniProtKB-KW"/>
</dbReference>
<dbReference type="GO" id="GO:0019905">
    <property type="term" value="F:syntaxin binding"/>
    <property type="evidence" value="ECO:0007669"/>
    <property type="project" value="TreeGrafter"/>
</dbReference>
<comment type="similarity">
    <text evidence="2">Belongs to the VPS52 family.</text>
</comment>
<keyword evidence="5" id="KW-0333">Golgi apparatus</keyword>
<dbReference type="HOGENOM" id="CLU_029212_0_0_1"/>
<dbReference type="InterPro" id="IPR048319">
    <property type="entry name" value="Vps52_CC"/>
</dbReference>
<dbReference type="EMBL" id="KN824843">
    <property type="protein sequence ID" value="KIL00029.1"/>
    <property type="molecule type" value="Genomic_DNA"/>
</dbReference>
<dbReference type="InterPro" id="IPR048361">
    <property type="entry name" value="Vps52_C"/>
</dbReference>
<keyword evidence="4" id="KW-0653">Protein transport</keyword>
<dbReference type="InParanoid" id="A0A0D0DX35"/>
<reference evidence="8 9" key="1">
    <citation type="submission" date="2014-04" db="EMBL/GenBank/DDBJ databases">
        <authorList>
            <consortium name="DOE Joint Genome Institute"/>
            <person name="Kuo A."/>
            <person name="Kohler A."/>
            <person name="Jargeat P."/>
            <person name="Nagy L.G."/>
            <person name="Floudas D."/>
            <person name="Copeland A."/>
            <person name="Barry K.W."/>
            <person name="Cichocki N."/>
            <person name="Veneault-Fourrey C."/>
            <person name="LaButti K."/>
            <person name="Lindquist E.A."/>
            <person name="Lipzen A."/>
            <person name="Lundell T."/>
            <person name="Morin E."/>
            <person name="Murat C."/>
            <person name="Sun H."/>
            <person name="Tunlid A."/>
            <person name="Henrissat B."/>
            <person name="Grigoriev I.V."/>
            <person name="Hibbett D.S."/>
            <person name="Martin F."/>
            <person name="Nordberg H.P."/>
            <person name="Cantor M.N."/>
            <person name="Hua S.X."/>
        </authorList>
    </citation>
    <scope>NUCLEOTIDE SEQUENCE [LARGE SCALE GENOMIC DNA]</scope>
    <source>
        <strain evidence="8 9">Ve08.2h10</strain>
    </source>
</reference>
<dbReference type="GO" id="GO:0042147">
    <property type="term" value="P:retrograde transport, endosome to Golgi"/>
    <property type="evidence" value="ECO:0007669"/>
    <property type="project" value="TreeGrafter"/>
</dbReference>
<dbReference type="OrthoDB" id="19482at2759"/>
<sequence length="592" mass="67396">MASPSEYTNNGTEEHENDKFSYHARARDFVELHDQVQTSLNLLDSLESFLSTFQRDLSSVSGQISELQERSKDIYNRVKNRRRIEKPLSTLISDLTIPPALATTILDTEVGELWIPVIGDFEKRLDTLRARSRVKAARDLGDVVEGLRIVAAAKLRAFFLALLKPIKNSVTTNIQVLQSSVFLKYSALFGFLKRQAEPVAKEIQESYIVAARTYYETSFRRYIRSLGWLRARVSEKFETISTMSGQTNDIRIDHERLTYAKVEGPSVVLAYQADDKAHKEPLEAILRSLFLVLMDNATTEYSFIASFYFVEPLEPPPSAREPSGERISAALLSPDYGAVDDKKSVPSSETRTHVLNLGVVGPTGLARLATMEKTERTELDKIWKKIFDPVFEYTRTFLGSVIEPPPAAIPLLTMARLTEAVTNEVQKRHCPPLETFFFTMRLQLWPVFQKVMSEHCEALKKLAERSDGYFSKAPVTTDTMVLNICKRYIVMFESFVLLTEQAEETMIFSNLFRLQQELGKLILRHTELIADPVAKATKHSSIYEVLLQGLIKGTHLTSHPKVQAELSYWTKKEEEARRNIISRGQRKQTTKQ</sequence>
<evidence type="ECO:0000256" key="4">
    <source>
        <dbReference type="ARBA" id="ARBA00022927"/>
    </source>
</evidence>
<name>A0A0D0DX35_9AGAM</name>
<evidence type="ECO:0008006" key="10">
    <source>
        <dbReference type="Google" id="ProtNLM"/>
    </source>
</evidence>
<dbReference type="GO" id="GO:0032456">
    <property type="term" value="P:endocytic recycling"/>
    <property type="evidence" value="ECO:0007669"/>
    <property type="project" value="TreeGrafter"/>
</dbReference>
<dbReference type="GO" id="GO:0005829">
    <property type="term" value="C:cytosol"/>
    <property type="evidence" value="ECO:0007669"/>
    <property type="project" value="GOC"/>
</dbReference>
<evidence type="ECO:0000259" key="7">
    <source>
        <dbReference type="Pfam" id="PF20655"/>
    </source>
</evidence>
<protein>
    <recommendedName>
        <fullName evidence="10">Vacuolar protein sorting-associated protein 52</fullName>
    </recommendedName>
</protein>
<dbReference type="PANTHER" id="PTHR14190:SF7">
    <property type="entry name" value="VACUOLAR PROTEIN SORTING-ASSOCIATED PROTEIN 52 HOMOLOG"/>
    <property type="match status" value="1"/>
</dbReference>
<evidence type="ECO:0000256" key="5">
    <source>
        <dbReference type="ARBA" id="ARBA00023034"/>
    </source>
</evidence>
<keyword evidence="3" id="KW-0813">Transport</keyword>
<dbReference type="Pfam" id="PF04129">
    <property type="entry name" value="Vps52_CC"/>
    <property type="match status" value="1"/>
</dbReference>
<feature type="domain" description="Vps52 C-terminal" evidence="7">
    <location>
        <begin position="377"/>
        <end position="548"/>
    </location>
</feature>
<gene>
    <name evidence="8" type="ORF">PAXRUDRAFT_822051</name>
</gene>
<dbReference type="GO" id="GO:0000938">
    <property type="term" value="C:GARP complex"/>
    <property type="evidence" value="ECO:0007669"/>
    <property type="project" value="TreeGrafter"/>
</dbReference>
<dbReference type="GO" id="GO:0006896">
    <property type="term" value="P:Golgi to vacuole transport"/>
    <property type="evidence" value="ECO:0007669"/>
    <property type="project" value="TreeGrafter"/>
</dbReference>
<keyword evidence="9" id="KW-1185">Reference proteome</keyword>
<evidence type="ECO:0000259" key="6">
    <source>
        <dbReference type="Pfam" id="PF04129"/>
    </source>
</evidence>
<dbReference type="InterPro" id="IPR007258">
    <property type="entry name" value="Vps52"/>
</dbReference>
<dbReference type="PANTHER" id="PTHR14190">
    <property type="entry name" value="SUPPRESSOR OF ACTIN MUTATIONS 2/VACUOLAR PROTEIN SORTING 52"/>
    <property type="match status" value="1"/>
</dbReference>
<organism evidence="8 9">
    <name type="scientific">Paxillus rubicundulus Ve08.2h10</name>
    <dbReference type="NCBI Taxonomy" id="930991"/>
    <lineage>
        <taxon>Eukaryota</taxon>
        <taxon>Fungi</taxon>
        <taxon>Dikarya</taxon>
        <taxon>Basidiomycota</taxon>
        <taxon>Agaricomycotina</taxon>
        <taxon>Agaricomycetes</taxon>
        <taxon>Agaricomycetidae</taxon>
        <taxon>Boletales</taxon>
        <taxon>Paxilineae</taxon>
        <taxon>Paxillaceae</taxon>
        <taxon>Paxillus</taxon>
    </lineage>
</organism>
<dbReference type="Pfam" id="PF20655">
    <property type="entry name" value="Vps52_C"/>
    <property type="match status" value="1"/>
</dbReference>
<evidence type="ECO:0000256" key="2">
    <source>
        <dbReference type="ARBA" id="ARBA00008180"/>
    </source>
</evidence>
<reference evidence="9" key="2">
    <citation type="submission" date="2015-01" db="EMBL/GenBank/DDBJ databases">
        <title>Evolutionary Origins and Diversification of the Mycorrhizal Mutualists.</title>
        <authorList>
            <consortium name="DOE Joint Genome Institute"/>
            <consortium name="Mycorrhizal Genomics Consortium"/>
            <person name="Kohler A."/>
            <person name="Kuo A."/>
            <person name="Nagy L.G."/>
            <person name="Floudas D."/>
            <person name="Copeland A."/>
            <person name="Barry K.W."/>
            <person name="Cichocki N."/>
            <person name="Veneault-Fourrey C."/>
            <person name="LaButti K."/>
            <person name="Lindquist E.A."/>
            <person name="Lipzen A."/>
            <person name="Lundell T."/>
            <person name="Morin E."/>
            <person name="Murat C."/>
            <person name="Riley R."/>
            <person name="Ohm R."/>
            <person name="Sun H."/>
            <person name="Tunlid A."/>
            <person name="Henrissat B."/>
            <person name="Grigoriev I.V."/>
            <person name="Hibbett D.S."/>
            <person name="Martin F."/>
        </authorList>
    </citation>
    <scope>NUCLEOTIDE SEQUENCE [LARGE SCALE GENOMIC DNA]</scope>
    <source>
        <strain evidence="9">Ve08.2h10</strain>
    </source>
</reference>
<dbReference type="Proteomes" id="UP000054538">
    <property type="component" value="Unassembled WGS sequence"/>
</dbReference>
<accession>A0A0D0DX35</accession>
<evidence type="ECO:0000256" key="1">
    <source>
        <dbReference type="ARBA" id="ARBA00004601"/>
    </source>
</evidence>
<evidence type="ECO:0000313" key="8">
    <source>
        <dbReference type="EMBL" id="KIL00029.1"/>
    </source>
</evidence>
<evidence type="ECO:0000313" key="9">
    <source>
        <dbReference type="Proteomes" id="UP000054538"/>
    </source>
</evidence>